<evidence type="ECO:0000313" key="2">
    <source>
        <dbReference type="Proteomes" id="UP000187209"/>
    </source>
</evidence>
<comment type="caution">
    <text evidence="1">The sequence shown here is derived from an EMBL/GenBank/DDBJ whole genome shotgun (WGS) entry which is preliminary data.</text>
</comment>
<keyword evidence="2" id="KW-1185">Reference proteome</keyword>
<sequence length="240" mass="28170">MECSVQACTKNAEVAFKCSHKFKACTQHMITHYQVCDKKPISIYEFLQEIALNESSLQSVLCQAKKNLLLTLNEMHNFLRKTAQKALLELENRAIEAKKKIENMHSFQETQLFTKTLIEFPVSDIRVNNLKSCIESLFSLIPPNYNEKTINAMLEEILSLKQELKRRLQKPGPVIPPADYFSWKNDKQKEWFNEQKFEQDFIEDIKKVEFTRNNAYAYVCKKNKGYKSKSNKNCKFYISE</sequence>
<dbReference type="Proteomes" id="UP000187209">
    <property type="component" value="Unassembled WGS sequence"/>
</dbReference>
<reference evidence="1 2" key="1">
    <citation type="submission" date="2016-11" db="EMBL/GenBank/DDBJ databases">
        <title>The macronuclear genome of Stentor coeruleus: a giant cell with tiny introns.</title>
        <authorList>
            <person name="Slabodnick M."/>
            <person name="Ruby J.G."/>
            <person name="Reiff S.B."/>
            <person name="Swart E.C."/>
            <person name="Gosai S."/>
            <person name="Prabakaran S."/>
            <person name="Witkowska E."/>
            <person name="Larue G.E."/>
            <person name="Fisher S."/>
            <person name="Freeman R.M."/>
            <person name="Gunawardena J."/>
            <person name="Chu W."/>
            <person name="Stover N.A."/>
            <person name="Gregory B.D."/>
            <person name="Nowacki M."/>
            <person name="Derisi J."/>
            <person name="Roy S.W."/>
            <person name="Marshall W.F."/>
            <person name="Sood P."/>
        </authorList>
    </citation>
    <scope>NUCLEOTIDE SEQUENCE [LARGE SCALE GENOMIC DNA]</scope>
    <source>
        <strain evidence="1">WM001</strain>
    </source>
</reference>
<name>A0A1R2D1W3_9CILI</name>
<protein>
    <submittedName>
        <fullName evidence="1">Uncharacterized protein</fullName>
    </submittedName>
</protein>
<dbReference type="AlphaFoldDB" id="A0A1R2D1W3"/>
<gene>
    <name evidence="1" type="ORF">SteCoe_1473</name>
</gene>
<dbReference type="EMBL" id="MPUH01000015">
    <property type="protein sequence ID" value="OMJ95257.1"/>
    <property type="molecule type" value="Genomic_DNA"/>
</dbReference>
<evidence type="ECO:0000313" key="1">
    <source>
        <dbReference type="EMBL" id="OMJ95257.1"/>
    </source>
</evidence>
<proteinExistence type="predicted"/>
<organism evidence="1 2">
    <name type="scientific">Stentor coeruleus</name>
    <dbReference type="NCBI Taxonomy" id="5963"/>
    <lineage>
        <taxon>Eukaryota</taxon>
        <taxon>Sar</taxon>
        <taxon>Alveolata</taxon>
        <taxon>Ciliophora</taxon>
        <taxon>Postciliodesmatophora</taxon>
        <taxon>Heterotrichea</taxon>
        <taxon>Heterotrichida</taxon>
        <taxon>Stentoridae</taxon>
        <taxon>Stentor</taxon>
    </lineage>
</organism>
<accession>A0A1R2D1W3</accession>